<accession>A0ACC3A0D4</accession>
<proteinExistence type="predicted"/>
<dbReference type="Proteomes" id="UP001172386">
    <property type="component" value="Unassembled WGS sequence"/>
</dbReference>
<reference evidence="1" key="1">
    <citation type="submission" date="2022-10" db="EMBL/GenBank/DDBJ databases">
        <title>Culturing micro-colonial fungi from biological soil crusts in the Mojave desert and describing Neophaeococcomyces mojavensis, and introducing the new genera and species Taxawa tesnikishii.</title>
        <authorList>
            <person name="Kurbessoian T."/>
            <person name="Stajich J.E."/>
        </authorList>
    </citation>
    <scope>NUCLEOTIDE SEQUENCE</scope>
    <source>
        <strain evidence="1">JES_112</strain>
    </source>
</reference>
<gene>
    <name evidence="1" type="ORF">H2198_007371</name>
</gene>
<protein>
    <submittedName>
        <fullName evidence="1">Uncharacterized protein</fullName>
    </submittedName>
</protein>
<name>A0ACC3A0D4_9EURO</name>
<organism evidence="1 2">
    <name type="scientific">Neophaeococcomyces mojaviensis</name>
    <dbReference type="NCBI Taxonomy" id="3383035"/>
    <lineage>
        <taxon>Eukaryota</taxon>
        <taxon>Fungi</taxon>
        <taxon>Dikarya</taxon>
        <taxon>Ascomycota</taxon>
        <taxon>Pezizomycotina</taxon>
        <taxon>Eurotiomycetes</taxon>
        <taxon>Chaetothyriomycetidae</taxon>
        <taxon>Chaetothyriales</taxon>
        <taxon>Chaetothyriales incertae sedis</taxon>
        <taxon>Neophaeococcomyces</taxon>
    </lineage>
</organism>
<evidence type="ECO:0000313" key="2">
    <source>
        <dbReference type="Proteomes" id="UP001172386"/>
    </source>
</evidence>
<dbReference type="EMBL" id="JAPDRQ010000154">
    <property type="protein sequence ID" value="KAJ9653423.1"/>
    <property type="molecule type" value="Genomic_DNA"/>
</dbReference>
<evidence type="ECO:0000313" key="1">
    <source>
        <dbReference type="EMBL" id="KAJ9653423.1"/>
    </source>
</evidence>
<sequence length="175" mass="19305">MTDQSSDVPINAMKYIYKIAPSSPLPMTRLADLDPATLSEPVLPPSDLDGSSSFIHMSTAAQISGTLKHFFPTSFNERNIVYILRVLLPPLEDAKVVRWESPDAKICGSREGEGMFPHLYFDEPAKGSEPSGTGQGRNRRLWLKNSEVQDTAEVVSEAGSVGWEEGLRKLDGWLI</sequence>
<keyword evidence="2" id="KW-1185">Reference proteome</keyword>
<comment type="caution">
    <text evidence="1">The sequence shown here is derived from an EMBL/GenBank/DDBJ whole genome shotgun (WGS) entry which is preliminary data.</text>
</comment>